<name>A0ABN3SP89_9ACTN</name>
<dbReference type="InterPro" id="IPR007055">
    <property type="entry name" value="BON_dom"/>
</dbReference>
<evidence type="ECO:0000256" key="1">
    <source>
        <dbReference type="ARBA" id="ARBA00023122"/>
    </source>
</evidence>
<evidence type="ECO:0000313" key="7">
    <source>
        <dbReference type="Proteomes" id="UP001499989"/>
    </source>
</evidence>
<dbReference type="PROSITE" id="PS50914">
    <property type="entry name" value="BON"/>
    <property type="match status" value="1"/>
</dbReference>
<reference evidence="6 7" key="1">
    <citation type="journal article" date="2019" name="Int. J. Syst. Evol. Microbiol.">
        <title>The Global Catalogue of Microorganisms (GCM) 10K type strain sequencing project: providing services to taxonomists for standard genome sequencing and annotation.</title>
        <authorList>
            <consortium name="The Broad Institute Genomics Platform"/>
            <consortium name="The Broad Institute Genome Sequencing Center for Infectious Disease"/>
            <person name="Wu L."/>
            <person name="Ma J."/>
        </authorList>
    </citation>
    <scope>NUCLEOTIDE SEQUENCE [LARGE SCALE GENOMIC DNA]</scope>
    <source>
        <strain evidence="6 7">JCM 4531</strain>
    </source>
</reference>
<evidence type="ECO:0000256" key="2">
    <source>
        <dbReference type="PROSITE-ProRule" id="PRU00703"/>
    </source>
</evidence>
<dbReference type="Gene3D" id="3.30.1340.30">
    <property type="match status" value="1"/>
</dbReference>
<dbReference type="PIRSF" id="PIRSF036990">
    <property type="entry name" value="UCP036990_CBS_BON"/>
    <property type="match status" value="1"/>
</dbReference>
<feature type="domain" description="CBS" evidence="5">
    <location>
        <begin position="12"/>
        <end position="69"/>
    </location>
</feature>
<dbReference type="RefSeq" id="WP_344571823.1">
    <property type="nucleotide sequence ID" value="NZ_BAAASK010000007.1"/>
</dbReference>
<dbReference type="InterPro" id="IPR017080">
    <property type="entry name" value="UCP036990_CBS_BON"/>
</dbReference>
<dbReference type="InterPro" id="IPR000644">
    <property type="entry name" value="CBS_dom"/>
</dbReference>
<protein>
    <submittedName>
        <fullName evidence="6">CBS domain-containing protein</fullName>
    </submittedName>
</protein>
<dbReference type="PANTHER" id="PTHR43080">
    <property type="entry name" value="CBS DOMAIN-CONTAINING PROTEIN CBSX3, MITOCHONDRIAL"/>
    <property type="match status" value="1"/>
</dbReference>
<dbReference type="InterPro" id="IPR051257">
    <property type="entry name" value="Diverse_CBS-Domain"/>
</dbReference>
<comment type="caution">
    <text evidence="6">The sequence shown here is derived from an EMBL/GenBank/DDBJ whole genome shotgun (WGS) entry which is preliminary data.</text>
</comment>
<evidence type="ECO:0000259" key="4">
    <source>
        <dbReference type="PROSITE" id="PS50914"/>
    </source>
</evidence>
<keyword evidence="7" id="KW-1185">Reference proteome</keyword>
<feature type="domain" description="CBS" evidence="5">
    <location>
        <begin position="93"/>
        <end position="150"/>
    </location>
</feature>
<feature type="region of interest" description="Disordered" evidence="3">
    <location>
        <begin position="218"/>
        <end position="254"/>
    </location>
</feature>
<dbReference type="Pfam" id="PF00571">
    <property type="entry name" value="CBS"/>
    <property type="match status" value="2"/>
</dbReference>
<dbReference type="Gene3D" id="3.10.580.10">
    <property type="entry name" value="CBS-domain"/>
    <property type="match status" value="1"/>
</dbReference>
<feature type="domain" description="BON" evidence="4">
    <location>
        <begin position="146"/>
        <end position="215"/>
    </location>
</feature>
<dbReference type="EMBL" id="BAAASK010000007">
    <property type="protein sequence ID" value="GAA2682337.1"/>
    <property type="molecule type" value="Genomic_DNA"/>
</dbReference>
<dbReference type="SUPFAM" id="SSF54631">
    <property type="entry name" value="CBS-domain pair"/>
    <property type="match status" value="1"/>
</dbReference>
<dbReference type="PANTHER" id="PTHR43080:SF29">
    <property type="entry name" value="OS02G0818000 PROTEIN"/>
    <property type="match status" value="1"/>
</dbReference>
<keyword evidence="1 2" id="KW-0129">CBS domain</keyword>
<organism evidence="6 7">
    <name type="scientific">Streptomyces violaceolatus</name>
    <dbReference type="NCBI Taxonomy" id="67378"/>
    <lineage>
        <taxon>Bacteria</taxon>
        <taxon>Bacillati</taxon>
        <taxon>Actinomycetota</taxon>
        <taxon>Actinomycetes</taxon>
        <taxon>Kitasatosporales</taxon>
        <taxon>Streptomycetaceae</taxon>
        <taxon>Streptomyces</taxon>
        <taxon>Streptomyces violaceoruber group</taxon>
    </lineage>
</organism>
<evidence type="ECO:0000259" key="5">
    <source>
        <dbReference type="PROSITE" id="PS51371"/>
    </source>
</evidence>
<dbReference type="SMART" id="SM00116">
    <property type="entry name" value="CBS"/>
    <property type="match status" value="2"/>
</dbReference>
<proteinExistence type="predicted"/>
<evidence type="ECO:0000313" key="6">
    <source>
        <dbReference type="EMBL" id="GAA2682337.1"/>
    </source>
</evidence>
<accession>A0ABN3SP89</accession>
<dbReference type="PROSITE" id="PS51371">
    <property type="entry name" value="CBS"/>
    <property type="match status" value="2"/>
</dbReference>
<dbReference type="InterPro" id="IPR046342">
    <property type="entry name" value="CBS_dom_sf"/>
</dbReference>
<dbReference type="CDD" id="cd04586">
    <property type="entry name" value="CBS_pair_BON_assoc"/>
    <property type="match status" value="1"/>
</dbReference>
<feature type="compositionally biased region" description="Basic and acidic residues" evidence="3">
    <location>
        <begin position="239"/>
        <end position="254"/>
    </location>
</feature>
<gene>
    <name evidence="6" type="ORF">GCM10010310_31590</name>
</gene>
<dbReference type="Pfam" id="PF04972">
    <property type="entry name" value="BON"/>
    <property type="match status" value="1"/>
</dbReference>
<dbReference type="Proteomes" id="UP001499989">
    <property type="component" value="Unassembled WGS sequence"/>
</dbReference>
<sequence length="254" mass="27764">MDGHAYRVEDVMTRRVIALAGGATFKDIVRTMETQLISALPVIDSGSHVIGVVSEADVLRKEEFRDSDQLRGPRSRPPGALVKARAVTAEDLMTAPAVTVHPKAPVARAARLMARRRVKRLPVVDDEGVLQGIVSRADLLRVFLRSDPDIAEEVRREIVGGRFPEGLGSVRVEVHEGVVTLTGRVPDTSLVPLAERLVRSVEGVVDVRCVLTGPRHRMTGESEKAGAAAHRPGPWDLPRGARRDDHGMVERRQT</sequence>
<evidence type="ECO:0000256" key="3">
    <source>
        <dbReference type="SAM" id="MobiDB-lite"/>
    </source>
</evidence>